<keyword evidence="5 8" id="KW-1133">Transmembrane helix</keyword>
<feature type="transmembrane region" description="Helical" evidence="8">
    <location>
        <begin position="268"/>
        <end position="289"/>
    </location>
</feature>
<evidence type="ECO:0000313" key="10">
    <source>
        <dbReference type="Proteomes" id="UP001249851"/>
    </source>
</evidence>
<evidence type="ECO:0000256" key="4">
    <source>
        <dbReference type="ARBA" id="ARBA00022729"/>
    </source>
</evidence>
<reference evidence="9" key="1">
    <citation type="journal article" date="2023" name="G3 (Bethesda)">
        <title>Whole genome assembly and annotation of the endangered Caribbean coral Acropora cervicornis.</title>
        <authorList>
            <person name="Selwyn J.D."/>
            <person name="Vollmer S.V."/>
        </authorList>
    </citation>
    <scope>NUCLEOTIDE SEQUENCE</scope>
    <source>
        <strain evidence="9">K2</strain>
    </source>
</reference>
<evidence type="ECO:0000256" key="1">
    <source>
        <dbReference type="ARBA" id="ARBA00004141"/>
    </source>
</evidence>
<dbReference type="PANTHER" id="PTHR12185:SF14">
    <property type="entry name" value="CHOLESTEROL UPTAKE PROTEIN 1"/>
    <property type="match status" value="1"/>
</dbReference>
<dbReference type="InterPro" id="IPR025958">
    <property type="entry name" value="SID1_TM_fam"/>
</dbReference>
<feature type="transmembrane region" description="Helical" evidence="8">
    <location>
        <begin position="319"/>
        <end position="339"/>
    </location>
</feature>
<comment type="caution">
    <text evidence="9">The sequence shown here is derived from an EMBL/GenBank/DDBJ whole genome shotgun (WGS) entry which is preliminary data.</text>
</comment>
<evidence type="ECO:0000256" key="7">
    <source>
        <dbReference type="ARBA" id="ARBA00023180"/>
    </source>
</evidence>
<gene>
    <name evidence="9" type="ORF">P5673_006997</name>
</gene>
<keyword evidence="6 8" id="KW-0472">Membrane</keyword>
<evidence type="ECO:0000256" key="6">
    <source>
        <dbReference type="ARBA" id="ARBA00023136"/>
    </source>
</evidence>
<name>A0AAD9VCI5_ACRCE</name>
<keyword evidence="4" id="KW-0732">Signal</keyword>
<organism evidence="9 10">
    <name type="scientific">Acropora cervicornis</name>
    <name type="common">Staghorn coral</name>
    <dbReference type="NCBI Taxonomy" id="6130"/>
    <lineage>
        <taxon>Eukaryota</taxon>
        <taxon>Metazoa</taxon>
        <taxon>Cnidaria</taxon>
        <taxon>Anthozoa</taxon>
        <taxon>Hexacorallia</taxon>
        <taxon>Scleractinia</taxon>
        <taxon>Astrocoeniina</taxon>
        <taxon>Acroporidae</taxon>
        <taxon>Acropora</taxon>
    </lineage>
</organism>
<comment type="similarity">
    <text evidence="2">Belongs to the SID1 family.</text>
</comment>
<dbReference type="AlphaFoldDB" id="A0AAD9VCI5"/>
<sequence>MHYNVEVTDHVNEISLNKPVSFQASKTATLFKFKPTVDVTQKQLDITVSSQLDVAAYLKVSDICKQAMNTKCLDFSGYYMRLTFDKQGRITLSKASSPSLNTSRFTYIGIALKYRRNLTKSVNITITSSFDYDYSGPDSYILPQDNSVDLHRSNGQNLETLPSSSRDIEACNTDESRPLSVRGVRRRMPLTRNELLGDMRNVLYGHWIGRGPKTFSYTTCIVGFVLLIGAFQFVLGAWDGMIESGDRDRCYYNDFCYRVSDYDIPFNLMISNLVYMIHGIILAFSVLWIEAVSHLHAANGNDAVSLNAEAYKGEQSFSIGYSFAWALAFQGCFSMVYHFCPKQLTFQFDSAFMFVISGLIVLSLSLQQWNVQGKVQLPIHSNTFYLFFIVPLDYPEYPAVQAWCRPQKTRTQVVRQFQAWRAITIDEDYGNESNDEDAAEVKRSSK</sequence>
<evidence type="ECO:0000256" key="3">
    <source>
        <dbReference type="ARBA" id="ARBA00022692"/>
    </source>
</evidence>
<dbReference type="GO" id="GO:0005764">
    <property type="term" value="C:lysosome"/>
    <property type="evidence" value="ECO:0007669"/>
    <property type="project" value="TreeGrafter"/>
</dbReference>
<comment type="subcellular location">
    <subcellularLocation>
        <location evidence="1">Membrane</location>
        <topology evidence="1">Multi-pass membrane protein</topology>
    </subcellularLocation>
</comment>
<accession>A0AAD9VCI5</accession>
<proteinExistence type="inferred from homology"/>
<keyword evidence="3 8" id="KW-0812">Transmembrane</keyword>
<dbReference type="EMBL" id="JARQWQ010000011">
    <property type="protein sequence ID" value="KAK2568925.1"/>
    <property type="molecule type" value="Genomic_DNA"/>
</dbReference>
<dbReference type="Pfam" id="PF13965">
    <property type="entry name" value="SID-1_RNA_chan"/>
    <property type="match status" value="1"/>
</dbReference>
<evidence type="ECO:0000256" key="8">
    <source>
        <dbReference type="SAM" id="Phobius"/>
    </source>
</evidence>
<dbReference type="GO" id="GO:0051033">
    <property type="term" value="F:RNA transmembrane transporter activity"/>
    <property type="evidence" value="ECO:0007669"/>
    <property type="project" value="TreeGrafter"/>
</dbReference>
<protein>
    <submittedName>
        <fullName evidence="9">SID1 transmembrane family member 1</fullName>
    </submittedName>
</protein>
<reference evidence="9" key="2">
    <citation type="journal article" date="2023" name="Science">
        <title>Genomic signatures of disease resistance in endangered staghorn corals.</title>
        <authorList>
            <person name="Vollmer S.V."/>
            <person name="Selwyn J.D."/>
            <person name="Despard B.A."/>
            <person name="Roesel C.L."/>
        </authorList>
    </citation>
    <scope>NUCLEOTIDE SEQUENCE</scope>
    <source>
        <strain evidence="9">K2</strain>
    </source>
</reference>
<evidence type="ECO:0000256" key="2">
    <source>
        <dbReference type="ARBA" id="ARBA00006618"/>
    </source>
</evidence>
<evidence type="ECO:0000256" key="5">
    <source>
        <dbReference type="ARBA" id="ARBA00022989"/>
    </source>
</evidence>
<feature type="transmembrane region" description="Helical" evidence="8">
    <location>
        <begin position="351"/>
        <end position="369"/>
    </location>
</feature>
<dbReference type="GO" id="GO:0005886">
    <property type="term" value="C:plasma membrane"/>
    <property type="evidence" value="ECO:0007669"/>
    <property type="project" value="TreeGrafter"/>
</dbReference>
<evidence type="ECO:0000313" key="9">
    <source>
        <dbReference type="EMBL" id="KAK2568925.1"/>
    </source>
</evidence>
<keyword evidence="7" id="KW-0325">Glycoprotein</keyword>
<dbReference type="PANTHER" id="PTHR12185">
    <property type="entry name" value="SID1 TRANSMEMBRANE FAMILY MEMEBER"/>
    <property type="match status" value="1"/>
</dbReference>
<dbReference type="GO" id="GO:0003725">
    <property type="term" value="F:double-stranded RNA binding"/>
    <property type="evidence" value="ECO:0007669"/>
    <property type="project" value="TreeGrafter"/>
</dbReference>
<feature type="transmembrane region" description="Helical" evidence="8">
    <location>
        <begin position="215"/>
        <end position="238"/>
    </location>
</feature>
<dbReference type="Proteomes" id="UP001249851">
    <property type="component" value="Unassembled WGS sequence"/>
</dbReference>
<keyword evidence="10" id="KW-1185">Reference proteome</keyword>